<dbReference type="Pfam" id="PF04356">
    <property type="entry name" value="DUF489"/>
    <property type="match status" value="1"/>
</dbReference>
<evidence type="ECO:0000256" key="1">
    <source>
        <dbReference type="ARBA" id="ARBA00022475"/>
    </source>
</evidence>
<dbReference type="Proteomes" id="UP000025238">
    <property type="component" value="Chromosome"/>
</dbReference>
<dbReference type="PATRIC" id="fig|316.97.peg.2089"/>
<dbReference type="EMBL" id="CP007509">
    <property type="protein sequence ID" value="AHY42865.1"/>
    <property type="molecule type" value="Genomic_DNA"/>
</dbReference>
<dbReference type="PANTHER" id="PTHR38100:SF1">
    <property type="entry name" value="HIGH FREQUENCY LYSOGENIZATION PROTEIN HFLD"/>
    <property type="match status" value="1"/>
</dbReference>
<dbReference type="PANTHER" id="PTHR38100">
    <property type="entry name" value="HIGH FREQUENCY LYSOGENIZATION PROTEIN HFLD"/>
    <property type="match status" value="1"/>
</dbReference>
<organism evidence="5 6">
    <name type="scientific">Stutzerimonas stutzeri</name>
    <name type="common">Pseudomonas stutzeri</name>
    <dbReference type="NCBI Taxonomy" id="316"/>
    <lineage>
        <taxon>Bacteria</taxon>
        <taxon>Pseudomonadati</taxon>
        <taxon>Pseudomonadota</taxon>
        <taxon>Gammaproteobacteria</taxon>
        <taxon>Pseudomonadales</taxon>
        <taxon>Pseudomonadaceae</taxon>
        <taxon>Stutzerimonas</taxon>
    </lineage>
</organism>
<name>A0A023WT42_STUST</name>
<dbReference type="SUPFAM" id="SSF101322">
    <property type="entry name" value="YcfC-like"/>
    <property type="match status" value="1"/>
</dbReference>
<dbReference type="InterPro" id="IPR035932">
    <property type="entry name" value="HflD-like_sf"/>
</dbReference>
<evidence type="ECO:0000256" key="2">
    <source>
        <dbReference type="ARBA" id="ARBA00022490"/>
    </source>
</evidence>
<dbReference type="NCBIfam" id="NF001247">
    <property type="entry name" value="PRK00218.1-3"/>
    <property type="match status" value="1"/>
</dbReference>
<comment type="subcellular location">
    <subcellularLocation>
        <location evidence="4">Cytoplasm</location>
    </subcellularLocation>
    <subcellularLocation>
        <location evidence="4">Cell membrane</location>
        <topology evidence="4">Peripheral membrane protein</topology>
        <orientation evidence="4">Cytoplasmic side</orientation>
    </subcellularLocation>
</comment>
<dbReference type="GO" id="GO:0005886">
    <property type="term" value="C:plasma membrane"/>
    <property type="evidence" value="ECO:0007669"/>
    <property type="project" value="UniProtKB-SubCell"/>
</dbReference>
<dbReference type="NCBIfam" id="NF001246">
    <property type="entry name" value="PRK00218.1-2"/>
    <property type="match status" value="1"/>
</dbReference>
<sequence>MSTLDEQLIALGAVFEAATLVDRIARTGQVPSASLGCMLGSLLARNPETTLEIYGGDDLNLRDGYRALVGALERDSSTLQREPLRYALAMIGLERQLDKRDDMLQVIGNRLDQIQQQVEHFGITHENVVASFGGLYQDTLSTFRQRIQVQGDMRHLQQTDNASKIRALLLSGIRSARLWRQLGGHRWQLIFSRRKLLDALYPRLRSTQSEDH</sequence>
<dbReference type="OrthoDB" id="9788031at2"/>
<keyword evidence="3 4" id="KW-0472">Membrane</keyword>
<proteinExistence type="inferred from homology"/>
<dbReference type="AlphaFoldDB" id="A0A023WT42"/>
<dbReference type="HAMAP" id="MF_00695">
    <property type="entry name" value="HflD_protein"/>
    <property type="match status" value="1"/>
</dbReference>
<dbReference type="KEGG" id="pstu:UIB01_10455"/>
<dbReference type="Gene3D" id="1.10.3890.10">
    <property type="entry name" value="HflD-like"/>
    <property type="match status" value="1"/>
</dbReference>
<accession>A0A023WT42</accession>
<protein>
    <recommendedName>
        <fullName evidence="4">High frequency lysogenization protein HflD homolog</fullName>
    </recommendedName>
</protein>
<evidence type="ECO:0000256" key="3">
    <source>
        <dbReference type="ARBA" id="ARBA00023136"/>
    </source>
</evidence>
<dbReference type="GO" id="GO:0005737">
    <property type="term" value="C:cytoplasm"/>
    <property type="evidence" value="ECO:0007669"/>
    <property type="project" value="UniProtKB-SubCell"/>
</dbReference>
<dbReference type="InterPro" id="IPR007451">
    <property type="entry name" value="HflD"/>
</dbReference>
<gene>
    <name evidence="4" type="primary">hflD</name>
    <name evidence="5" type="ORF">UIB01_10455</name>
</gene>
<evidence type="ECO:0000313" key="5">
    <source>
        <dbReference type="EMBL" id="AHY42865.1"/>
    </source>
</evidence>
<keyword evidence="2 4" id="KW-0963">Cytoplasm</keyword>
<keyword evidence="1 4" id="KW-1003">Cell membrane</keyword>
<evidence type="ECO:0000313" key="6">
    <source>
        <dbReference type="Proteomes" id="UP000025238"/>
    </source>
</evidence>
<evidence type="ECO:0000256" key="4">
    <source>
        <dbReference type="HAMAP-Rule" id="MF_00695"/>
    </source>
</evidence>
<reference evidence="5 6" key="1">
    <citation type="submission" date="2014-03" db="EMBL/GenBank/DDBJ databases">
        <title>Complete genome sequence of Pseudomonas stutzeri 19SMN4.</title>
        <authorList>
            <person name="Brunet-Galmes I."/>
            <person name="Nogales B."/>
            <person name="Busquets A."/>
            <person name="Pena A."/>
            <person name="Gomila M."/>
            <person name="Garcia-Valdes E."/>
            <person name="Lalucat J."/>
            <person name="Bennasar A."/>
            <person name="Bosch R."/>
        </authorList>
    </citation>
    <scope>NUCLEOTIDE SEQUENCE [LARGE SCALE GENOMIC DNA]</scope>
    <source>
        <strain evidence="5 6">19SMN4</strain>
    </source>
</reference>
<comment type="similarity">
    <text evidence="4">Belongs to the HflD family.</text>
</comment>